<proteinExistence type="predicted"/>
<name>A0A261FXG0_9BIFI</name>
<evidence type="ECO:0000313" key="2">
    <source>
        <dbReference type="Proteomes" id="UP000216074"/>
    </source>
</evidence>
<protein>
    <submittedName>
        <fullName evidence="1">Integrase core domain-containing protein</fullName>
    </submittedName>
</protein>
<reference evidence="1 2" key="1">
    <citation type="journal article" date="2017" name="BMC Genomics">
        <title>Comparative genomic and phylogenomic analyses of the Bifidobacteriaceae family.</title>
        <authorList>
            <person name="Lugli G.A."/>
            <person name="Milani C."/>
            <person name="Turroni F."/>
            <person name="Duranti S."/>
            <person name="Mancabelli L."/>
            <person name="Mangifesta M."/>
            <person name="Ferrario C."/>
            <person name="Modesto M."/>
            <person name="Mattarelli P."/>
            <person name="Jiri K."/>
            <person name="van Sinderen D."/>
            <person name="Ventura M."/>
        </authorList>
    </citation>
    <scope>NUCLEOTIDE SEQUENCE [LARGE SCALE GENOMIC DNA]</scope>
    <source>
        <strain evidence="1 2">DSM 100202</strain>
    </source>
</reference>
<organism evidence="1 2">
    <name type="scientific">Bifidobacterium hapali</name>
    <dbReference type="NCBI Taxonomy" id="1630172"/>
    <lineage>
        <taxon>Bacteria</taxon>
        <taxon>Bacillati</taxon>
        <taxon>Actinomycetota</taxon>
        <taxon>Actinomycetes</taxon>
        <taxon>Bifidobacteriales</taxon>
        <taxon>Bifidobacteriaceae</taxon>
        <taxon>Bifidobacterium</taxon>
    </lineage>
</organism>
<dbReference type="Proteomes" id="UP000216074">
    <property type="component" value="Unassembled WGS sequence"/>
</dbReference>
<accession>A0A261FXG0</accession>
<dbReference type="SUPFAM" id="SSF55874">
    <property type="entry name" value="ATPase domain of HSP90 chaperone/DNA topoisomerase II/histidine kinase"/>
    <property type="match status" value="1"/>
</dbReference>
<sequence>RDRVAQKLARGPRARQALRTRRVPRLPEVPVHRGRAHRHQFVEREPVVLGKLATGSQRGQPQGQHLLEVLRARQIHHQPHPHQQLARLLRIPFRPCLPGRRQLARLRAGLGEPAPRGASADLQHGAHLVEDAPLVLLRCLHVLVPEPQGDLPLRRHADLAFHTTSQTGPVPFALISDEAPLAITRSKNVSHVGGAPKIRQHDNVIEFANPISVSAAADIDPNQLFDRFYQADHARSSKGSGLGLAVAQSLAQAMRLRLTARLECGSVLSDSNDNSASSNATSLIITIMPA</sequence>
<dbReference type="EMBL" id="MWWY01000027">
    <property type="protein sequence ID" value="OZG63879.1"/>
    <property type="molecule type" value="Genomic_DNA"/>
</dbReference>
<dbReference type="Gene3D" id="3.30.565.10">
    <property type="entry name" value="Histidine kinase-like ATPase, C-terminal domain"/>
    <property type="match status" value="1"/>
</dbReference>
<keyword evidence="2" id="KW-1185">Reference proteome</keyword>
<dbReference type="AlphaFoldDB" id="A0A261FXG0"/>
<evidence type="ECO:0000313" key="1">
    <source>
        <dbReference type="EMBL" id="OZG63879.1"/>
    </source>
</evidence>
<dbReference type="InterPro" id="IPR036890">
    <property type="entry name" value="HATPase_C_sf"/>
</dbReference>
<comment type="caution">
    <text evidence="1">The sequence shown here is derived from an EMBL/GenBank/DDBJ whole genome shotgun (WGS) entry which is preliminary data.</text>
</comment>
<gene>
    <name evidence="1" type="ORF">BHAP_1503</name>
</gene>
<feature type="non-terminal residue" evidence="1">
    <location>
        <position position="1"/>
    </location>
</feature>